<reference evidence="2" key="1">
    <citation type="submission" date="2014-05" db="EMBL/GenBank/DDBJ databases">
        <authorList>
            <person name="Chronopoulou M."/>
        </authorList>
    </citation>
    <scope>NUCLEOTIDE SEQUENCE</scope>
    <source>
        <tissue evidence="2">Whole organism</tissue>
    </source>
</reference>
<protein>
    <submittedName>
        <fullName evidence="2">Uncharacterized protein</fullName>
    </submittedName>
</protein>
<feature type="region of interest" description="Disordered" evidence="1">
    <location>
        <begin position="1"/>
        <end position="35"/>
    </location>
</feature>
<sequence>MTLESYWEVDEEMESRQMDEREEEEEEDLSGEEELEGKARVEFVQFNWRLSAAEYVLHKRMMPDYFRSYVHALASYRGVIEESLESLRSRLISLSECPPKNVSANSLMPPNISGMIRNMASKSPHFDLESLLSARSDLFLVSKEKVRYVDSSLHKDESRNNLSFILVEGLFLYFLAKFYHQVEFPLRLSYYRRSEPVKSSLLYATGCKNIKSALFTYFKLYPDVFHVNPETSLLKLRRRYFDPGFRASLRKVVESNENKQGLDLNLRETDVTTTGIVESKVESTSCRVKFLHFPHVPPALLQLRRRSLLPKKGTKILFKAHNIGTLDEPSWLIESFTHKGEFTSVGSCPPDVLEDLSGTVRVVLSPRSAIIRFCHQQGEEEAYLNIHQVCFDGLACGLGLPLDIYFHRDDPVIFDACRQVDYRGVRYRVCRISFASNYNSNNERDMFEKMEAILGGKPRLTDDTEKLVLSVLESVTPDVVLPKFITNLSVLDTVFLQLTGSDQKKEEFLIAFEEYVRKLLVKMLLDYNDKRILTTPKA</sequence>
<proteinExistence type="predicted"/>
<name>A0A0K2TIU3_LEPSM</name>
<dbReference type="OrthoDB" id="10665255at2759"/>
<dbReference type="AlphaFoldDB" id="A0A0K2TIU3"/>
<evidence type="ECO:0000313" key="2">
    <source>
        <dbReference type="EMBL" id="CDW25958.1"/>
    </source>
</evidence>
<feature type="compositionally biased region" description="Acidic residues" evidence="1">
    <location>
        <begin position="20"/>
        <end position="35"/>
    </location>
</feature>
<evidence type="ECO:0000256" key="1">
    <source>
        <dbReference type="SAM" id="MobiDB-lite"/>
    </source>
</evidence>
<dbReference type="EMBL" id="HACA01008597">
    <property type="protein sequence ID" value="CDW25958.1"/>
    <property type="molecule type" value="Transcribed_RNA"/>
</dbReference>
<accession>A0A0K2TIU3</accession>
<organism evidence="2">
    <name type="scientific">Lepeophtheirus salmonis</name>
    <name type="common">Salmon louse</name>
    <name type="synonym">Caligus salmonis</name>
    <dbReference type="NCBI Taxonomy" id="72036"/>
    <lineage>
        <taxon>Eukaryota</taxon>
        <taxon>Metazoa</taxon>
        <taxon>Ecdysozoa</taxon>
        <taxon>Arthropoda</taxon>
        <taxon>Crustacea</taxon>
        <taxon>Multicrustacea</taxon>
        <taxon>Hexanauplia</taxon>
        <taxon>Copepoda</taxon>
        <taxon>Siphonostomatoida</taxon>
        <taxon>Caligidae</taxon>
        <taxon>Lepeophtheirus</taxon>
    </lineage>
</organism>